<evidence type="ECO:0000313" key="4">
    <source>
        <dbReference type="Proteomes" id="UP000735302"/>
    </source>
</evidence>
<dbReference type="EMBL" id="BLXT01005577">
    <property type="protein sequence ID" value="GFO23997.1"/>
    <property type="molecule type" value="Genomic_DNA"/>
</dbReference>
<evidence type="ECO:0000313" key="3">
    <source>
        <dbReference type="EMBL" id="GFO23997.1"/>
    </source>
</evidence>
<keyword evidence="4" id="KW-1185">Reference proteome</keyword>
<feature type="chain" id="PRO_5043472670" description="Apple domain-containing protein" evidence="1">
    <location>
        <begin position="19"/>
        <end position="181"/>
    </location>
</feature>
<accession>A0AAV4BXD8</accession>
<gene>
    <name evidence="3" type="ORF">PoB_005050200</name>
</gene>
<dbReference type="PROSITE" id="PS50948">
    <property type="entry name" value="PAN"/>
    <property type="match status" value="1"/>
</dbReference>
<sequence>MRSFHLLRKLPLFSLVYADYFLLTPDIPTSTGTLTIGSLSRVSRAAGSTGVGFRGNLACLAVVDGHLDRNVAYTSLQNECMVSDSLCLSENTGVCGVTQAITERKFKKAANDSSPLLQNFLECHTVPSLLACSQWCRSQTICRSYTYHSTSPALQCCLYDYVTSAGLAADVGSVYFAVSHP</sequence>
<comment type="caution">
    <text evidence="3">The sequence shown here is derived from an EMBL/GenBank/DDBJ whole genome shotgun (WGS) entry which is preliminary data.</text>
</comment>
<keyword evidence="1" id="KW-0732">Signal</keyword>
<feature type="signal peptide" evidence="1">
    <location>
        <begin position="1"/>
        <end position="18"/>
    </location>
</feature>
<protein>
    <recommendedName>
        <fullName evidence="2">Apple domain-containing protein</fullName>
    </recommendedName>
</protein>
<dbReference type="AlphaFoldDB" id="A0AAV4BXD8"/>
<evidence type="ECO:0000259" key="2">
    <source>
        <dbReference type="PROSITE" id="PS50948"/>
    </source>
</evidence>
<dbReference type="Proteomes" id="UP000735302">
    <property type="component" value="Unassembled WGS sequence"/>
</dbReference>
<name>A0AAV4BXD8_9GAST</name>
<proteinExistence type="predicted"/>
<evidence type="ECO:0000256" key="1">
    <source>
        <dbReference type="SAM" id="SignalP"/>
    </source>
</evidence>
<dbReference type="InterPro" id="IPR003609">
    <property type="entry name" value="Pan_app"/>
</dbReference>
<feature type="domain" description="Apple" evidence="2">
    <location>
        <begin position="95"/>
        <end position="180"/>
    </location>
</feature>
<reference evidence="3 4" key="1">
    <citation type="journal article" date="2021" name="Elife">
        <title>Chloroplast acquisition without the gene transfer in kleptoplastic sea slugs, Plakobranchus ocellatus.</title>
        <authorList>
            <person name="Maeda T."/>
            <person name="Takahashi S."/>
            <person name="Yoshida T."/>
            <person name="Shimamura S."/>
            <person name="Takaki Y."/>
            <person name="Nagai Y."/>
            <person name="Toyoda A."/>
            <person name="Suzuki Y."/>
            <person name="Arimoto A."/>
            <person name="Ishii H."/>
            <person name="Satoh N."/>
            <person name="Nishiyama T."/>
            <person name="Hasebe M."/>
            <person name="Maruyama T."/>
            <person name="Minagawa J."/>
            <person name="Obokata J."/>
            <person name="Shigenobu S."/>
        </authorList>
    </citation>
    <scope>NUCLEOTIDE SEQUENCE [LARGE SCALE GENOMIC DNA]</scope>
</reference>
<organism evidence="3 4">
    <name type="scientific">Plakobranchus ocellatus</name>
    <dbReference type="NCBI Taxonomy" id="259542"/>
    <lineage>
        <taxon>Eukaryota</taxon>
        <taxon>Metazoa</taxon>
        <taxon>Spiralia</taxon>
        <taxon>Lophotrochozoa</taxon>
        <taxon>Mollusca</taxon>
        <taxon>Gastropoda</taxon>
        <taxon>Heterobranchia</taxon>
        <taxon>Euthyneura</taxon>
        <taxon>Panpulmonata</taxon>
        <taxon>Sacoglossa</taxon>
        <taxon>Placobranchoidea</taxon>
        <taxon>Plakobranchidae</taxon>
        <taxon>Plakobranchus</taxon>
    </lineage>
</organism>